<evidence type="ECO:0000313" key="2">
    <source>
        <dbReference type="WBParaSite" id="PgR123_g002_t01"/>
    </source>
</evidence>
<accession>A0A915CCT4</accession>
<keyword evidence="1" id="KW-1185">Reference proteome</keyword>
<organism evidence="1 2">
    <name type="scientific">Parascaris univalens</name>
    <name type="common">Nematode worm</name>
    <dbReference type="NCBI Taxonomy" id="6257"/>
    <lineage>
        <taxon>Eukaryota</taxon>
        <taxon>Metazoa</taxon>
        <taxon>Ecdysozoa</taxon>
        <taxon>Nematoda</taxon>
        <taxon>Chromadorea</taxon>
        <taxon>Rhabditida</taxon>
        <taxon>Spirurina</taxon>
        <taxon>Ascaridomorpha</taxon>
        <taxon>Ascaridoidea</taxon>
        <taxon>Ascarididae</taxon>
        <taxon>Parascaris</taxon>
    </lineage>
</organism>
<proteinExistence type="predicted"/>
<name>A0A915CCT4_PARUN</name>
<dbReference type="WBParaSite" id="PgR123_g002_t01">
    <property type="protein sequence ID" value="PgR123_g002_t01"/>
    <property type="gene ID" value="PgR123_g002"/>
</dbReference>
<evidence type="ECO:0000313" key="1">
    <source>
        <dbReference type="Proteomes" id="UP000887569"/>
    </source>
</evidence>
<dbReference type="AlphaFoldDB" id="A0A915CCT4"/>
<sequence>DKSCTVCEVGEHLLCTICTARSIKLFDECVLQPFIRLDLTIQYSSFPIQYLMREH</sequence>
<reference evidence="2" key="1">
    <citation type="submission" date="2022-11" db="UniProtKB">
        <authorList>
            <consortium name="WormBaseParasite"/>
        </authorList>
    </citation>
    <scope>IDENTIFICATION</scope>
</reference>
<protein>
    <submittedName>
        <fullName evidence="2">Uncharacterized protein</fullName>
    </submittedName>
</protein>
<dbReference type="Proteomes" id="UP000887569">
    <property type="component" value="Unplaced"/>
</dbReference>